<feature type="region of interest" description="Disordered" evidence="1">
    <location>
        <begin position="321"/>
        <end position="521"/>
    </location>
</feature>
<accession>A0A194X705</accession>
<dbReference type="GeneID" id="28832378"/>
<gene>
    <name evidence="3" type="ORF">LY89DRAFT_783124</name>
</gene>
<keyword evidence="4" id="KW-1185">Reference proteome</keyword>
<dbReference type="InParanoid" id="A0A194X705"/>
<evidence type="ECO:0000313" key="3">
    <source>
        <dbReference type="EMBL" id="KUJ15869.1"/>
    </source>
</evidence>
<feature type="compositionally biased region" description="Polar residues" evidence="1">
    <location>
        <begin position="14"/>
        <end position="24"/>
    </location>
</feature>
<feature type="compositionally biased region" description="Basic residues" evidence="1">
    <location>
        <begin position="367"/>
        <end position="402"/>
    </location>
</feature>
<dbReference type="KEGG" id="psco:LY89DRAFT_783124"/>
<organism evidence="3 4">
    <name type="scientific">Mollisia scopiformis</name>
    <name type="common">Conifer needle endophyte fungus</name>
    <name type="synonym">Phialocephala scopiformis</name>
    <dbReference type="NCBI Taxonomy" id="149040"/>
    <lineage>
        <taxon>Eukaryota</taxon>
        <taxon>Fungi</taxon>
        <taxon>Dikarya</taxon>
        <taxon>Ascomycota</taxon>
        <taxon>Pezizomycotina</taxon>
        <taxon>Leotiomycetes</taxon>
        <taxon>Helotiales</taxon>
        <taxon>Mollisiaceae</taxon>
        <taxon>Mollisia</taxon>
    </lineage>
</organism>
<evidence type="ECO:0000259" key="2">
    <source>
        <dbReference type="Pfam" id="PF10419"/>
    </source>
</evidence>
<dbReference type="InterPro" id="IPR019481">
    <property type="entry name" value="TFIIIC_triple_barrel"/>
</dbReference>
<dbReference type="AlphaFoldDB" id="A0A194X705"/>
<evidence type="ECO:0000256" key="1">
    <source>
        <dbReference type="SAM" id="MobiDB-lite"/>
    </source>
</evidence>
<dbReference type="EMBL" id="KQ947417">
    <property type="protein sequence ID" value="KUJ15869.1"/>
    <property type="molecule type" value="Genomic_DNA"/>
</dbReference>
<feature type="compositionally biased region" description="Acidic residues" evidence="1">
    <location>
        <begin position="344"/>
        <end position="361"/>
    </location>
</feature>
<feature type="compositionally biased region" description="Acidic residues" evidence="1">
    <location>
        <begin position="122"/>
        <end position="132"/>
    </location>
</feature>
<name>A0A194X705_MOLSC</name>
<evidence type="ECO:0000313" key="4">
    <source>
        <dbReference type="Proteomes" id="UP000070700"/>
    </source>
</evidence>
<feature type="region of interest" description="Disordered" evidence="1">
    <location>
        <begin position="58"/>
        <end position="145"/>
    </location>
</feature>
<reference evidence="3 4" key="1">
    <citation type="submission" date="2015-10" db="EMBL/GenBank/DDBJ databases">
        <title>Full genome of DAOMC 229536 Phialocephala scopiformis, a fungal endophyte of spruce producing the potent anti-insectan compound rugulosin.</title>
        <authorList>
            <consortium name="DOE Joint Genome Institute"/>
            <person name="Walker A.K."/>
            <person name="Frasz S.L."/>
            <person name="Seifert K.A."/>
            <person name="Miller J.D."/>
            <person name="Mondo S.J."/>
            <person name="Labutti K."/>
            <person name="Lipzen A."/>
            <person name="Dockter R."/>
            <person name="Kennedy M."/>
            <person name="Grigoriev I.V."/>
            <person name="Spatafora J.W."/>
        </authorList>
    </citation>
    <scope>NUCLEOTIDE SEQUENCE [LARGE SCALE GENOMIC DNA]</scope>
    <source>
        <strain evidence="3 4">CBS 120377</strain>
    </source>
</reference>
<dbReference type="OrthoDB" id="1877767at2759"/>
<feature type="compositionally biased region" description="Acidic residues" evidence="1">
    <location>
        <begin position="325"/>
        <end position="334"/>
    </location>
</feature>
<proteinExistence type="predicted"/>
<sequence length="521" mass="57298">MMSHSATPLDAESAQDTTPPQNNFLPPFVSTRIAEEDDDDEWEYEYSATETETYYVTLDLTTPGIPTRHRPVAEETRTKRARWVAPTGGRGGSKGTVGPRLSKVAPQFSVGDKKGDPAEGAGQDDEGDDEDPVPTKAATPDTSADVVTIANRRPTEIQILSLDTNNPIVAYGGQFYSCQWASNIGTEMLFTKRGEYRLGEYPLPALRQLPDNVDLLAASSARIIAKHIQLIPKPHHQQANKKRARFEDEEEYKEAKPLIPVWGKSSEQRKEQAKFLSQMIQIKEEMGDEDMVTVNVRKRLTAQKWMVELKKNRREERAKLREVVEEGDEGDEDVERAAARLEEMDQEDEEEGWADTPEDIEAERKAHPAKRPRHGPGSRGGKGKVRGAGRCRGGRGRGRRRGGSIGPGVEPAPQRGRPPKVPHKGSDILEGSHQGSVDVSTPGGFSDQYNAGTPAGFDSNVAETPRDFESPTGIGYEAPTPNGGFYAEQSPVASGDVPTPDGEVYDEDSPSKQLFHDMDMA</sequence>
<dbReference type="RefSeq" id="XP_018070224.1">
    <property type="nucleotide sequence ID" value="XM_018222652.1"/>
</dbReference>
<protein>
    <recommendedName>
        <fullName evidence="2">Transcription factor TFIIIC triple barrel domain-containing protein</fullName>
    </recommendedName>
</protein>
<feature type="region of interest" description="Disordered" evidence="1">
    <location>
        <begin position="1"/>
        <end position="27"/>
    </location>
</feature>
<feature type="domain" description="Transcription factor TFIIIC triple barrel" evidence="2">
    <location>
        <begin position="49"/>
        <end position="230"/>
    </location>
</feature>
<dbReference type="Pfam" id="PF10419">
    <property type="entry name" value="TFIIIC_sub6"/>
    <property type="match status" value="1"/>
</dbReference>
<dbReference type="Proteomes" id="UP000070700">
    <property type="component" value="Unassembled WGS sequence"/>
</dbReference>
<dbReference type="Gene3D" id="2.60.40.4370">
    <property type="match status" value="1"/>
</dbReference>